<keyword evidence="1" id="KW-0732">Signal</keyword>
<comment type="caution">
    <text evidence="2">The sequence shown here is derived from an EMBL/GenBank/DDBJ whole genome shotgun (WGS) entry which is preliminary data.</text>
</comment>
<evidence type="ECO:0000313" key="3">
    <source>
        <dbReference type="Proteomes" id="UP001151760"/>
    </source>
</evidence>
<dbReference type="EMBL" id="BQNB010018866">
    <property type="protein sequence ID" value="GJT79089.1"/>
    <property type="molecule type" value="Genomic_DNA"/>
</dbReference>
<feature type="signal peptide" evidence="1">
    <location>
        <begin position="1"/>
        <end position="15"/>
    </location>
</feature>
<evidence type="ECO:0000313" key="2">
    <source>
        <dbReference type="EMBL" id="GJT79089.1"/>
    </source>
</evidence>
<dbReference type="Proteomes" id="UP001151760">
    <property type="component" value="Unassembled WGS sequence"/>
</dbReference>
<evidence type="ECO:0000256" key="1">
    <source>
        <dbReference type="SAM" id="SignalP"/>
    </source>
</evidence>
<feature type="chain" id="PRO_5045551181" evidence="1">
    <location>
        <begin position="16"/>
        <end position="229"/>
    </location>
</feature>
<reference evidence="2" key="2">
    <citation type="submission" date="2022-01" db="EMBL/GenBank/DDBJ databases">
        <authorList>
            <person name="Yamashiro T."/>
            <person name="Shiraishi A."/>
            <person name="Satake H."/>
            <person name="Nakayama K."/>
        </authorList>
    </citation>
    <scope>NUCLEOTIDE SEQUENCE</scope>
</reference>
<reference evidence="2" key="1">
    <citation type="journal article" date="2022" name="Int. J. Mol. Sci.">
        <title>Draft Genome of Tanacetum Coccineum: Genomic Comparison of Closely Related Tanacetum-Family Plants.</title>
        <authorList>
            <person name="Yamashiro T."/>
            <person name="Shiraishi A."/>
            <person name="Nakayama K."/>
            <person name="Satake H."/>
        </authorList>
    </citation>
    <scope>NUCLEOTIDE SEQUENCE</scope>
</reference>
<sequence length="229" mass="25400">MVKWWWFLVSSVVVATRWVRRRGAAVVLDEDGGARCGGGVVAAKVVKVVRSMYSFKACAEVVVAVAVNLVDVSPKKVMTLSTSQCKRETLLGRAKTRQLHAEFTGQSNLLGPLNMTGGLWNLEQKCIAVNDLEETLFGYGLKAIENKNWNHGADWNLCLNGSDWLLLLWGDLRNGDHSMSRQIKVLYTSASEVEGPEQCKGTSWMMEEPKTQNGWGERITNGNYVTSFA</sequence>
<name>A0ABQ5GUC5_9ASTR</name>
<accession>A0ABQ5GUC5</accession>
<proteinExistence type="predicted"/>
<gene>
    <name evidence="2" type="ORF">Tco_1045814</name>
</gene>
<organism evidence="2 3">
    <name type="scientific">Tanacetum coccineum</name>
    <dbReference type="NCBI Taxonomy" id="301880"/>
    <lineage>
        <taxon>Eukaryota</taxon>
        <taxon>Viridiplantae</taxon>
        <taxon>Streptophyta</taxon>
        <taxon>Embryophyta</taxon>
        <taxon>Tracheophyta</taxon>
        <taxon>Spermatophyta</taxon>
        <taxon>Magnoliopsida</taxon>
        <taxon>eudicotyledons</taxon>
        <taxon>Gunneridae</taxon>
        <taxon>Pentapetalae</taxon>
        <taxon>asterids</taxon>
        <taxon>campanulids</taxon>
        <taxon>Asterales</taxon>
        <taxon>Asteraceae</taxon>
        <taxon>Asteroideae</taxon>
        <taxon>Anthemideae</taxon>
        <taxon>Anthemidinae</taxon>
        <taxon>Tanacetum</taxon>
    </lineage>
</organism>
<keyword evidence="3" id="KW-1185">Reference proteome</keyword>
<protein>
    <submittedName>
        <fullName evidence="2">Uncharacterized protein</fullName>
    </submittedName>
</protein>